<name>A0ABV6W449_9ACTN</name>
<evidence type="ECO:0000313" key="1">
    <source>
        <dbReference type="EMBL" id="MFC1420781.1"/>
    </source>
</evidence>
<protein>
    <submittedName>
        <fullName evidence="1">Uncharacterized protein</fullName>
    </submittedName>
</protein>
<gene>
    <name evidence="1" type="ORF">ACEZDE_29665</name>
</gene>
<proteinExistence type="predicted"/>
<evidence type="ECO:0000313" key="2">
    <source>
        <dbReference type="Proteomes" id="UP001592531"/>
    </source>
</evidence>
<accession>A0ABV6W449</accession>
<sequence length="65" mass="7619">MPQTRERRMYLMWRAEKRRHDYRRGEQHTPFMRVAQRFGLPIRDVKAIIAAERPAAVPGGAGGDR</sequence>
<organism evidence="1 2">
    <name type="scientific">Streptacidiphilus cavernicola</name>
    <dbReference type="NCBI Taxonomy" id="3342716"/>
    <lineage>
        <taxon>Bacteria</taxon>
        <taxon>Bacillati</taxon>
        <taxon>Actinomycetota</taxon>
        <taxon>Actinomycetes</taxon>
        <taxon>Kitasatosporales</taxon>
        <taxon>Streptomycetaceae</taxon>
        <taxon>Streptacidiphilus</taxon>
    </lineage>
</organism>
<reference evidence="1 2" key="1">
    <citation type="submission" date="2024-09" db="EMBL/GenBank/DDBJ databases">
        <authorList>
            <person name="Lee S.D."/>
        </authorList>
    </citation>
    <scope>NUCLEOTIDE SEQUENCE [LARGE SCALE GENOMIC DNA]</scope>
    <source>
        <strain evidence="1 2">N8-3</strain>
    </source>
</reference>
<dbReference type="RefSeq" id="WP_380542699.1">
    <property type="nucleotide sequence ID" value="NZ_JBHFAB010000030.1"/>
</dbReference>
<comment type="caution">
    <text evidence="1">The sequence shown here is derived from an EMBL/GenBank/DDBJ whole genome shotgun (WGS) entry which is preliminary data.</text>
</comment>
<keyword evidence="2" id="KW-1185">Reference proteome</keyword>
<dbReference type="EMBL" id="JBHFAB010000030">
    <property type="protein sequence ID" value="MFC1420781.1"/>
    <property type="molecule type" value="Genomic_DNA"/>
</dbReference>
<dbReference type="Proteomes" id="UP001592531">
    <property type="component" value="Unassembled WGS sequence"/>
</dbReference>